<proteinExistence type="predicted"/>
<feature type="transmembrane region" description="Helical" evidence="1">
    <location>
        <begin position="37"/>
        <end position="57"/>
    </location>
</feature>
<feature type="transmembrane region" description="Helical" evidence="1">
    <location>
        <begin position="346"/>
        <end position="365"/>
    </location>
</feature>
<evidence type="ECO:0000313" key="2">
    <source>
        <dbReference type="EMBL" id="EMR00638.1"/>
    </source>
</evidence>
<reference evidence="2 3" key="1">
    <citation type="journal article" date="2013" name="Genome Announc.">
        <title>Draft Genome Sequence of Cesiribacter andamanensis Strain AMV16T, Isolated from a Soil Sample from a Mud Volcano in the Andaman Islands, India.</title>
        <authorList>
            <person name="Shivaji S."/>
            <person name="Ara S."/>
            <person name="Begum Z."/>
            <person name="Srinivas T.N."/>
            <person name="Singh A."/>
            <person name="Kumar Pinnaka A."/>
        </authorList>
    </citation>
    <scope>NUCLEOTIDE SEQUENCE [LARGE SCALE GENOMIC DNA]</scope>
    <source>
        <strain evidence="2 3">AMV16</strain>
    </source>
</reference>
<evidence type="ECO:0000256" key="1">
    <source>
        <dbReference type="SAM" id="Phobius"/>
    </source>
</evidence>
<feature type="transmembrane region" description="Helical" evidence="1">
    <location>
        <begin position="95"/>
        <end position="113"/>
    </location>
</feature>
<name>M7MW16_9BACT</name>
<dbReference type="Proteomes" id="UP000011910">
    <property type="component" value="Unassembled WGS sequence"/>
</dbReference>
<feature type="transmembrane region" description="Helical" evidence="1">
    <location>
        <begin position="133"/>
        <end position="156"/>
    </location>
</feature>
<keyword evidence="3" id="KW-1185">Reference proteome</keyword>
<dbReference type="AlphaFoldDB" id="M7MW16"/>
<sequence length="430" mass="47784">MLSWNSLSLQKRTVFSSLLVGLVYAIFYQNFGYEDTWFGLSARWLIGTVHFGFLFAWPELWKKNYRQASLQFVIGASASLGIMLIGEALPESGRSIYGIVLTVLPTMALMLLLKLTQLQGKQALTTSTILKTVAVGTFLYVSYFELPTLMFGYALADTLQPLNLALRAPLFLLFMYKLAGGRSLKEMVLPSSPSTARFLTVFLLSWAGLLLCLFNLSGTFWSRFDTYGSVDTMYIMANSVQTLQLILMILALAYLATQSLVNWHTNIQKPLGWLYLLSFVPLVNFYSLSKLVYHKEAAWSSAEKWVAYLENERTRFASAVFILSILLSVASIAFEMALNSRLTEGTLYISLIASCLTVATLYALYRGWGSFWPVAGAYLLLYAGLLAAAGDVHLGILVSAATMRLISLLIYYKAINPAANKALEQQLVAA</sequence>
<keyword evidence="1" id="KW-0812">Transmembrane</keyword>
<gene>
    <name evidence="2" type="ORF">ADICEAN_04240</name>
</gene>
<dbReference type="EMBL" id="AODQ01000223">
    <property type="protein sequence ID" value="EMR00638.1"/>
    <property type="molecule type" value="Genomic_DNA"/>
</dbReference>
<feature type="transmembrane region" description="Helical" evidence="1">
    <location>
        <begin position="69"/>
        <end position="89"/>
    </location>
</feature>
<feature type="transmembrane region" description="Helical" evidence="1">
    <location>
        <begin position="273"/>
        <end position="293"/>
    </location>
</feature>
<comment type="caution">
    <text evidence="2">The sequence shown here is derived from an EMBL/GenBank/DDBJ whole genome shotgun (WGS) entry which is preliminary data.</text>
</comment>
<accession>M7MW16</accession>
<dbReference type="RefSeq" id="WP_009197614.1">
    <property type="nucleotide sequence ID" value="NZ_AODQ01000223.1"/>
</dbReference>
<evidence type="ECO:0000313" key="3">
    <source>
        <dbReference type="Proteomes" id="UP000011910"/>
    </source>
</evidence>
<feature type="transmembrane region" description="Helical" evidence="1">
    <location>
        <begin position="313"/>
        <end position="334"/>
    </location>
</feature>
<feature type="transmembrane region" description="Helical" evidence="1">
    <location>
        <begin position="242"/>
        <end position="261"/>
    </location>
</feature>
<feature type="transmembrane region" description="Helical" evidence="1">
    <location>
        <begin position="12"/>
        <end position="31"/>
    </location>
</feature>
<feature type="transmembrane region" description="Helical" evidence="1">
    <location>
        <begin position="199"/>
        <end position="222"/>
    </location>
</feature>
<keyword evidence="1" id="KW-0472">Membrane</keyword>
<organism evidence="2 3">
    <name type="scientific">Cesiribacter andamanensis AMV16</name>
    <dbReference type="NCBI Taxonomy" id="1279009"/>
    <lineage>
        <taxon>Bacteria</taxon>
        <taxon>Pseudomonadati</taxon>
        <taxon>Bacteroidota</taxon>
        <taxon>Cytophagia</taxon>
        <taxon>Cytophagales</taxon>
        <taxon>Cesiribacteraceae</taxon>
        <taxon>Cesiribacter</taxon>
    </lineage>
</organism>
<feature type="transmembrane region" description="Helical" evidence="1">
    <location>
        <begin position="377"/>
        <end position="403"/>
    </location>
</feature>
<protein>
    <submittedName>
        <fullName evidence="2">Uncharacterized protein</fullName>
    </submittedName>
</protein>
<keyword evidence="1" id="KW-1133">Transmembrane helix</keyword>